<dbReference type="RefSeq" id="WP_377310001.1">
    <property type="nucleotide sequence ID" value="NZ_JBHTHL010000001.1"/>
</dbReference>
<accession>A0A6F8Y8I1</accession>
<feature type="domain" description="DUF397" evidence="1">
    <location>
        <begin position="30"/>
        <end position="79"/>
    </location>
</feature>
<evidence type="ECO:0000313" key="2">
    <source>
        <dbReference type="EMBL" id="BCB82339.1"/>
    </source>
</evidence>
<organism evidence="2 3">
    <name type="scientific">Phytohabitans flavus</name>
    <dbReference type="NCBI Taxonomy" id="1076124"/>
    <lineage>
        <taxon>Bacteria</taxon>
        <taxon>Bacillati</taxon>
        <taxon>Actinomycetota</taxon>
        <taxon>Actinomycetes</taxon>
        <taxon>Micromonosporales</taxon>
        <taxon>Micromonosporaceae</taxon>
    </lineage>
</organism>
<protein>
    <recommendedName>
        <fullName evidence="1">DUF397 domain-containing protein</fullName>
    </recommendedName>
</protein>
<dbReference type="AlphaFoldDB" id="A0A6F8Y8I1"/>
<gene>
    <name evidence="2" type="ORF">Pflav_087490</name>
</gene>
<proteinExistence type="predicted"/>
<dbReference type="KEGG" id="pfla:Pflav_087490"/>
<sequence>MPSLPFGGTITYGEYSPLRVESVMADTERLQWRKSTRCDNATCVEVAESAGGVVLRDGKDPTGPRLTFTARQWTAFLAWTRQRSQ</sequence>
<dbReference type="EMBL" id="AP022870">
    <property type="protein sequence ID" value="BCB82339.1"/>
    <property type="molecule type" value="Genomic_DNA"/>
</dbReference>
<dbReference type="InterPro" id="IPR007278">
    <property type="entry name" value="DUF397"/>
</dbReference>
<evidence type="ECO:0000259" key="1">
    <source>
        <dbReference type="Pfam" id="PF04149"/>
    </source>
</evidence>
<evidence type="ECO:0000313" key="3">
    <source>
        <dbReference type="Proteomes" id="UP000502508"/>
    </source>
</evidence>
<reference evidence="2 3" key="1">
    <citation type="submission" date="2020-03" db="EMBL/GenBank/DDBJ databases">
        <title>Whole genome shotgun sequence of Phytohabitans flavus NBRC 107702.</title>
        <authorList>
            <person name="Komaki H."/>
            <person name="Tamura T."/>
        </authorList>
    </citation>
    <scope>NUCLEOTIDE SEQUENCE [LARGE SCALE GENOMIC DNA]</scope>
    <source>
        <strain evidence="2 3">NBRC 107702</strain>
    </source>
</reference>
<keyword evidence="3" id="KW-1185">Reference proteome</keyword>
<dbReference type="Proteomes" id="UP000502508">
    <property type="component" value="Chromosome"/>
</dbReference>
<name>A0A6F8Y8I1_9ACTN</name>
<reference evidence="2 3" key="2">
    <citation type="submission" date="2020-03" db="EMBL/GenBank/DDBJ databases">
        <authorList>
            <person name="Ichikawa N."/>
            <person name="Kimura A."/>
            <person name="Kitahashi Y."/>
            <person name="Uohara A."/>
        </authorList>
    </citation>
    <scope>NUCLEOTIDE SEQUENCE [LARGE SCALE GENOMIC DNA]</scope>
    <source>
        <strain evidence="2 3">NBRC 107702</strain>
    </source>
</reference>
<dbReference type="Pfam" id="PF04149">
    <property type="entry name" value="DUF397"/>
    <property type="match status" value="1"/>
</dbReference>